<dbReference type="Proteomes" id="UP000305939">
    <property type="component" value="Unassembled WGS sequence"/>
</dbReference>
<protein>
    <submittedName>
        <fullName evidence="4">PhzF family phenazine biosynthesis protein</fullName>
    </submittedName>
</protein>
<dbReference type="GO" id="GO:0005737">
    <property type="term" value="C:cytoplasm"/>
    <property type="evidence" value="ECO:0007669"/>
    <property type="project" value="TreeGrafter"/>
</dbReference>
<sequence>MKLKIYQVDAFAREAFSGNPAAVCPLEQWPHDSLMQQIAMENNLAETAFYVKKDEHYELRWFTPTTEVDLCGHATLATAHVLFFEEGHEGDVIKFYSPRSGELQVKKTNDELSLNFPADPVTAIAVSKQLKSCFDIEPIGAFKGKTDIMLVYNSEEDIKNLEPHIETIRKIEARGIIVTAMGTDVDFVSRFFAPQSGVDEDPVTGSAHTTLTPYWSNILGKTELSAMQLSSRKGYLHCEDKGERVIISGNTRLYLKGEIVV</sequence>
<name>A0A4S3LZT7_9FLAO</name>
<organism evidence="4 5">
    <name type="scientific">Robertkochia marina</name>
    <dbReference type="NCBI Taxonomy" id="1227945"/>
    <lineage>
        <taxon>Bacteria</taxon>
        <taxon>Pseudomonadati</taxon>
        <taxon>Bacteroidota</taxon>
        <taxon>Flavobacteriia</taxon>
        <taxon>Flavobacteriales</taxon>
        <taxon>Flavobacteriaceae</taxon>
        <taxon>Robertkochia</taxon>
    </lineage>
</organism>
<dbReference type="NCBIfam" id="TIGR00654">
    <property type="entry name" value="PhzF_family"/>
    <property type="match status" value="1"/>
</dbReference>
<proteinExistence type="inferred from homology"/>
<dbReference type="GO" id="GO:0016853">
    <property type="term" value="F:isomerase activity"/>
    <property type="evidence" value="ECO:0007669"/>
    <property type="project" value="UniProtKB-KW"/>
</dbReference>
<comment type="caution">
    <text evidence="4">The sequence shown here is derived from an EMBL/GenBank/DDBJ whole genome shotgun (WGS) entry which is preliminary data.</text>
</comment>
<keyword evidence="2" id="KW-0413">Isomerase</keyword>
<evidence type="ECO:0000256" key="2">
    <source>
        <dbReference type="ARBA" id="ARBA00023235"/>
    </source>
</evidence>
<evidence type="ECO:0000256" key="3">
    <source>
        <dbReference type="PIRSR" id="PIRSR016184-1"/>
    </source>
</evidence>
<feature type="active site" evidence="3">
    <location>
        <position position="46"/>
    </location>
</feature>
<gene>
    <name evidence="4" type="ORF">E7Z59_08265</name>
</gene>
<dbReference type="RefSeq" id="WP_136335847.1">
    <property type="nucleotide sequence ID" value="NZ_QXMP01000008.1"/>
</dbReference>
<dbReference type="PANTHER" id="PTHR13774:SF17">
    <property type="entry name" value="PHENAZINE BIOSYNTHESIS-LIKE DOMAIN-CONTAINING PROTEIN"/>
    <property type="match status" value="1"/>
</dbReference>
<evidence type="ECO:0000313" key="5">
    <source>
        <dbReference type="Proteomes" id="UP000305939"/>
    </source>
</evidence>
<dbReference type="InterPro" id="IPR003719">
    <property type="entry name" value="Phenazine_PhzF-like"/>
</dbReference>
<evidence type="ECO:0000313" key="4">
    <source>
        <dbReference type="EMBL" id="THD67642.1"/>
    </source>
</evidence>
<dbReference type="PIRSF" id="PIRSF016184">
    <property type="entry name" value="PhzC_PhzF"/>
    <property type="match status" value="1"/>
</dbReference>
<accession>A0A4S3LZT7</accession>
<dbReference type="EMBL" id="SSMC01000002">
    <property type="protein sequence ID" value="THD67642.1"/>
    <property type="molecule type" value="Genomic_DNA"/>
</dbReference>
<dbReference type="Pfam" id="PF02567">
    <property type="entry name" value="PhzC-PhzF"/>
    <property type="match status" value="1"/>
</dbReference>
<dbReference type="OrthoDB" id="9788221at2"/>
<dbReference type="SUPFAM" id="SSF54506">
    <property type="entry name" value="Diaminopimelate epimerase-like"/>
    <property type="match status" value="1"/>
</dbReference>
<comment type="similarity">
    <text evidence="1">Belongs to the PhzF family.</text>
</comment>
<dbReference type="Gene3D" id="3.10.310.10">
    <property type="entry name" value="Diaminopimelate Epimerase, Chain A, domain 1"/>
    <property type="match status" value="2"/>
</dbReference>
<dbReference type="PANTHER" id="PTHR13774">
    <property type="entry name" value="PHENAZINE BIOSYNTHESIS PROTEIN"/>
    <property type="match status" value="1"/>
</dbReference>
<keyword evidence="5" id="KW-1185">Reference proteome</keyword>
<reference evidence="4 5" key="1">
    <citation type="submission" date="2019-04" db="EMBL/GenBank/DDBJ databases">
        <title>Draft genome sequence of Robertkochia marina CC-AMO-30D.</title>
        <authorList>
            <person name="Hameed A."/>
            <person name="Lin S.-Y."/>
            <person name="Shahina M."/>
            <person name="Lai W.-A."/>
            <person name="Young C.-C."/>
        </authorList>
    </citation>
    <scope>NUCLEOTIDE SEQUENCE [LARGE SCALE GENOMIC DNA]</scope>
    <source>
        <strain evidence="4 5">CC-AMO-30D</strain>
    </source>
</reference>
<evidence type="ECO:0000256" key="1">
    <source>
        <dbReference type="ARBA" id="ARBA00008270"/>
    </source>
</evidence>
<dbReference type="AlphaFoldDB" id="A0A4S3LZT7"/>